<dbReference type="PANTHER" id="PTHR33969">
    <property type="entry name" value="SEGREGATION AND CONDENSATION PROTEIN A"/>
    <property type="match status" value="1"/>
</dbReference>
<protein>
    <recommendedName>
        <fullName evidence="3">Segregation/condensation protein A</fullName>
    </recommendedName>
</protein>
<gene>
    <name evidence="1" type="ORF">FJY86_01360</name>
</gene>
<proteinExistence type="predicted"/>
<evidence type="ECO:0008006" key="3">
    <source>
        <dbReference type="Google" id="ProtNLM"/>
    </source>
</evidence>
<evidence type="ECO:0000313" key="2">
    <source>
        <dbReference type="Proteomes" id="UP000774699"/>
    </source>
</evidence>
<name>A0A8T4C665_9ARCH</name>
<organism evidence="1 2">
    <name type="scientific">Candidatus Iainarchaeum sp</name>
    <dbReference type="NCBI Taxonomy" id="3101447"/>
    <lineage>
        <taxon>Archaea</taxon>
        <taxon>Candidatus Iainarchaeota</taxon>
        <taxon>Candidatus Iainarchaeia</taxon>
        <taxon>Candidatus Iainarchaeales</taxon>
        <taxon>Candidatus Iainarchaeaceae</taxon>
        <taxon>Candidatus Iainarchaeum</taxon>
    </lineage>
</organism>
<reference evidence="1" key="1">
    <citation type="submission" date="2019-03" db="EMBL/GenBank/DDBJ databases">
        <title>Lake Tanganyika Metagenome-Assembled Genomes (MAGs).</title>
        <authorList>
            <person name="Tran P."/>
        </authorList>
    </citation>
    <scope>NUCLEOTIDE SEQUENCE</scope>
    <source>
        <strain evidence="1">M_DeepCast_50m_m2_156</strain>
    </source>
</reference>
<dbReference type="InterPro" id="IPR023093">
    <property type="entry name" value="ScpA-like_C"/>
</dbReference>
<dbReference type="InterPro" id="IPR003768">
    <property type="entry name" value="ScpA"/>
</dbReference>
<dbReference type="Proteomes" id="UP000774699">
    <property type="component" value="Unassembled WGS sequence"/>
</dbReference>
<dbReference type="Gene3D" id="1.10.10.580">
    <property type="entry name" value="Structural maintenance of chromosome 1. Chain E"/>
    <property type="match status" value="1"/>
</dbReference>
<sequence>MPIQKIIKKRKSHSSSTFDSDDDYSSVEQIDTNVNVSTHDDLVGLIEQPAWKTILISLVKSERMDPWNIDVKILAEKYLEKIRSLNSTDLRLPANAILASAILLKFKARSLRLPSLEEDEELRIKSLMTEEELLGGMMPELISPNLVREGKVSLDQLVQSIEEILDKTKSKVLRERDGRERPVFNLPFAGLNMEEKMKEVLELARSHADETGLARFSTMMRGRETNSVVECFLALLFLINQQQVSAWQEVLFGEILVNVFPPKEDAGELTPPDAA</sequence>
<dbReference type="Pfam" id="PF02616">
    <property type="entry name" value="SMC_ScpA"/>
    <property type="match status" value="2"/>
</dbReference>
<evidence type="ECO:0000313" key="1">
    <source>
        <dbReference type="EMBL" id="MBM3281973.1"/>
    </source>
</evidence>
<dbReference type="Gene3D" id="6.10.250.2410">
    <property type="match status" value="1"/>
</dbReference>
<comment type="caution">
    <text evidence="1">The sequence shown here is derived from an EMBL/GenBank/DDBJ whole genome shotgun (WGS) entry which is preliminary data.</text>
</comment>
<dbReference type="EMBL" id="VGJJ01000005">
    <property type="protein sequence ID" value="MBM3281973.1"/>
    <property type="molecule type" value="Genomic_DNA"/>
</dbReference>
<dbReference type="PANTHER" id="PTHR33969:SF2">
    <property type="entry name" value="SEGREGATION AND CONDENSATION PROTEIN A"/>
    <property type="match status" value="1"/>
</dbReference>
<dbReference type="AlphaFoldDB" id="A0A8T4C665"/>
<accession>A0A8T4C665</accession>